<sequence length="198" mass="23205">MSDQKRQKFSELIRPLESNIQAFARHLAWNKNDMEDIFQTALMNAYKKFDHYVQGSNFKAWIYKFVTYAAFNMNRRHEKISSREVLMEVEAIVNEDVLESFLEEEQYKKFLDNPDSICNLIEGKLKEAIRSLAARRRSIFLLRSIGDLSYKEVAEILEIPEGTVMGELFRARKQLRKYLSKNSSKDASVTGIDEKDDM</sequence>
<evidence type="ECO:0000256" key="5">
    <source>
        <dbReference type="ARBA" id="ARBA00023163"/>
    </source>
</evidence>
<feature type="domain" description="RNA polymerase sigma factor 70 region 4 type 2" evidence="7">
    <location>
        <begin position="124"/>
        <end position="175"/>
    </location>
</feature>
<dbReference type="InterPro" id="IPR036388">
    <property type="entry name" value="WH-like_DNA-bd_sf"/>
</dbReference>
<evidence type="ECO:0000256" key="1">
    <source>
        <dbReference type="ARBA" id="ARBA00010641"/>
    </source>
</evidence>
<comment type="similarity">
    <text evidence="1">Belongs to the sigma-70 factor family. ECF subfamily.</text>
</comment>
<keyword evidence="2" id="KW-0805">Transcription regulation</keyword>
<dbReference type="InterPro" id="IPR013325">
    <property type="entry name" value="RNA_pol_sigma_r2"/>
</dbReference>
<evidence type="ECO:0000256" key="2">
    <source>
        <dbReference type="ARBA" id="ARBA00023015"/>
    </source>
</evidence>
<proteinExistence type="inferred from homology"/>
<dbReference type="SUPFAM" id="SSF88659">
    <property type="entry name" value="Sigma3 and sigma4 domains of RNA polymerase sigma factors"/>
    <property type="match status" value="1"/>
</dbReference>
<keyword evidence="5" id="KW-0804">Transcription</keyword>
<evidence type="ECO:0000259" key="7">
    <source>
        <dbReference type="Pfam" id="PF08281"/>
    </source>
</evidence>
<dbReference type="InterPro" id="IPR013324">
    <property type="entry name" value="RNA_pol_sigma_r3/r4-like"/>
</dbReference>
<name>A0A3B1DBL2_9ZZZZ</name>
<dbReference type="GO" id="GO:0016987">
    <property type="term" value="F:sigma factor activity"/>
    <property type="evidence" value="ECO:0007669"/>
    <property type="project" value="UniProtKB-KW"/>
</dbReference>
<dbReference type="InterPro" id="IPR007627">
    <property type="entry name" value="RNA_pol_sigma70_r2"/>
</dbReference>
<dbReference type="AlphaFoldDB" id="A0A3B1DBL2"/>
<dbReference type="NCBIfam" id="TIGR02937">
    <property type="entry name" value="sigma70-ECF"/>
    <property type="match status" value="1"/>
</dbReference>
<dbReference type="Pfam" id="PF04542">
    <property type="entry name" value="Sigma70_r2"/>
    <property type="match status" value="1"/>
</dbReference>
<reference evidence="8" key="1">
    <citation type="submission" date="2018-06" db="EMBL/GenBank/DDBJ databases">
        <authorList>
            <person name="Zhirakovskaya E."/>
        </authorList>
    </citation>
    <scope>NUCLEOTIDE SEQUENCE</scope>
</reference>
<gene>
    <name evidence="8" type="ORF">MNBD_UNCLBAC01-572</name>
</gene>
<evidence type="ECO:0000313" key="8">
    <source>
        <dbReference type="EMBL" id="VAX38142.1"/>
    </source>
</evidence>
<evidence type="ECO:0000256" key="3">
    <source>
        <dbReference type="ARBA" id="ARBA00023082"/>
    </source>
</evidence>
<dbReference type="SUPFAM" id="SSF88946">
    <property type="entry name" value="Sigma2 domain of RNA polymerase sigma factors"/>
    <property type="match status" value="1"/>
</dbReference>
<dbReference type="EMBL" id="UOGJ01000151">
    <property type="protein sequence ID" value="VAX38142.1"/>
    <property type="molecule type" value="Genomic_DNA"/>
</dbReference>
<dbReference type="GO" id="GO:0006352">
    <property type="term" value="P:DNA-templated transcription initiation"/>
    <property type="evidence" value="ECO:0007669"/>
    <property type="project" value="InterPro"/>
</dbReference>
<evidence type="ECO:0008006" key="9">
    <source>
        <dbReference type="Google" id="ProtNLM"/>
    </source>
</evidence>
<organism evidence="8">
    <name type="scientific">hydrothermal vent metagenome</name>
    <dbReference type="NCBI Taxonomy" id="652676"/>
    <lineage>
        <taxon>unclassified sequences</taxon>
        <taxon>metagenomes</taxon>
        <taxon>ecological metagenomes</taxon>
    </lineage>
</organism>
<keyword evidence="4" id="KW-0238">DNA-binding</keyword>
<dbReference type="Pfam" id="PF08281">
    <property type="entry name" value="Sigma70_r4_2"/>
    <property type="match status" value="1"/>
</dbReference>
<dbReference type="Gene3D" id="1.10.10.10">
    <property type="entry name" value="Winged helix-like DNA-binding domain superfamily/Winged helix DNA-binding domain"/>
    <property type="match status" value="1"/>
</dbReference>
<accession>A0A3B1DBL2</accession>
<dbReference type="InterPro" id="IPR014284">
    <property type="entry name" value="RNA_pol_sigma-70_dom"/>
</dbReference>
<dbReference type="GO" id="GO:0003677">
    <property type="term" value="F:DNA binding"/>
    <property type="evidence" value="ECO:0007669"/>
    <property type="project" value="UniProtKB-KW"/>
</dbReference>
<dbReference type="Gene3D" id="1.10.1740.10">
    <property type="match status" value="1"/>
</dbReference>
<dbReference type="PANTHER" id="PTHR43133:SF8">
    <property type="entry name" value="RNA POLYMERASE SIGMA FACTOR HI_1459-RELATED"/>
    <property type="match status" value="1"/>
</dbReference>
<dbReference type="InterPro" id="IPR013249">
    <property type="entry name" value="RNA_pol_sigma70_r4_t2"/>
</dbReference>
<evidence type="ECO:0000256" key="4">
    <source>
        <dbReference type="ARBA" id="ARBA00023125"/>
    </source>
</evidence>
<dbReference type="PANTHER" id="PTHR43133">
    <property type="entry name" value="RNA POLYMERASE ECF-TYPE SIGMA FACTO"/>
    <property type="match status" value="1"/>
</dbReference>
<dbReference type="CDD" id="cd06171">
    <property type="entry name" value="Sigma70_r4"/>
    <property type="match status" value="1"/>
</dbReference>
<feature type="domain" description="RNA polymerase sigma-70 region 2" evidence="6">
    <location>
        <begin position="13"/>
        <end position="78"/>
    </location>
</feature>
<dbReference type="InterPro" id="IPR039425">
    <property type="entry name" value="RNA_pol_sigma-70-like"/>
</dbReference>
<keyword evidence="3" id="KW-0731">Sigma factor</keyword>
<evidence type="ECO:0000259" key="6">
    <source>
        <dbReference type="Pfam" id="PF04542"/>
    </source>
</evidence>
<protein>
    <recommendedName>
        <fullName evidence="9">RNA polymerase ECF-type sigma factor</fullName>
    </recommendedName>
</protein>